<evidence type="ECO:0000259" key="2">
    <source>
        <dbReference type="Pfam" id="PF01558"/>
    </source>
</evidence>
<dbReference type="Gene3D" id="3.40.920.10">
    <property type="entry name" value="Pyruvate-ferredoxin oxidoreductase, PFOR, domain III"/>
    <property type="match status" value="1"/>
</dbReference>
<feature type="domain" description="Pyruvate/ketoisovalerate oxidoreductase catalytic" evidence="2">
    <location>
        <begin position="10"/>
        <end position="174"/>
    </location>
</feature>
<gene>
    <name evidence="3" type="primary">porC</name>
    <name evidence="3" type="ORF">HS1_001571</name>
</gene>
<dbReference type="EMBL" id="CP013015">
    <property type="protein sequence ID" value="AMM41367.1"/>
    <property type="molecule type" value="Genomic_DNA"/>
</dbReference>
<name>A0A7U4QL45_DESA2</name>
<organism evidence="3 4">
    <name type="scientific">Desulfofervidus auxilii</name>
    <dbReference type="NCBI Taxonomy" id="1621989"/>
    <lineage>
        <taxon>Bacteria</taxon>
        <taxon>Pseudomonadati</taxon>
        <taxon>Thermodesulfobacteriota</taxon>
        <taxon>Candidatus Desulfofervidia</taxon>
        <taxon>Candidatus Desulfofervidales</taxon>
        <taxon>Candidatus Desulfofervidaceae</taxon>
        <taxon>Candidatus Desulfofervidus</taxon>
    </lineage>
</organism>
<keyword evidence="4" id="KW-1185">Reference proteome</keyword>
<dbReference type="Pfam" id="PF01558">
    <property type="entry name" value="POR"/>
    <property type="match status" value="1"/>
</dbReference>
<dbReference type="NCBIfam" id="TIGR02175">
    <property type="entry name" value="PorC_KorC"/>
    <property type="match status" value="1"/>
</dbReference>
<dbReference type="NCBIfam" id="NF006321">
    <property type="entry name" value="PRK08534.1"/>
    <property type="match status" value="1"/>
</dbReference>
<dbReference type="SUPFAM" id="SSF53323">
    <property type="entry name" value="Pyruvate-ferredoxin oxidoreductase, PFOR, domain III"/>
    <property type="match status" value="1"/>
</dbReference>
<keyword evidence="3" id="KW-0670">Pyruvate</keyword>
<dbReference type="OrthoDB" id="9794954at2"/>
<dbReference type="AlphaFoldDB" id="A0A7U4QL45"/>
<dbReference type="PANTHER" id="PTHR43366">
    <property type="entry name" value="PYRUVATE SYNTHASE SUBUNIT PORC"/>
    <property type="match status" value="1"/>
</dbReference>
<evidence type="ECO:0000256" key="1">
    <source>
        <dbReference type="ARBA" id="ARBA00023002"/>
    </source>
</evidence>
<dbReference type="GO" id="GO:0016625">
    <property type="term" value="F:oxidoreductase activity, acting on the aldehyde or oxo group of donors, iron-sulfur protein as acceptor"/>
    <property type="evidence" value="ECO:0007669"/>
    <property type="project" value="InterPro"/>
</dbReference>
<dbReference type="InterPro" id="IPR019752">
    <property type="entry name" value="Pyrv/ketoisovalerate_OxRed_cat"/>
</dbReference>
<sequence length="181" mass="19858">MLEIRFHGRGGQGAVTCTELIAKAAIAEGKYAQAFPSFGAERRGAPVTAFLRVSDRPIRIRQNIYEPDVIVVLDPTLLGPGVSKGLKKNGFIITNSPKTPTEVKKEYDFEQKVATVDATKIALDTIRLPITNTTMLGAVIRATQIVSLESLAEVLEERFGRLAKRNQQAMERAFTETKIGD</sequence>
<dbReference type="InterPro" id="IPR051626">
    <property type="entry name" value="Oxidoreductase_gamma_subunit"/>
</dbReference>
<dbReference type="InterPro" id="IPR002869">
    <property type="entry name" value="Pyrv_flavodox_OxRed_cen"/>
</dbReference>
<proteinExistence type="predicted"/>
<dbReference type="KEGG" id="daw:HS1_001571"/>
<dbReference type="EC" id="1.2.7.-" evidence="3"/>
<evidence type="ECO:0000313" key="3">
    <source>
        <dbReference type="EMBL" id="AMM41367.1"/>
    </source>
</evidence>
<dbReference type="PANTHER" id="PTHR43366:SF1">
    <property type="entry name" value="PYRUVATE SYNTHASE SUBUNIT PORC"/>
    <property type="match status" value="1"/>
</dbReference>
<keyword evidence="1 3" id="KW-0560">Oxidoreductase</keyword>
<evidence type="ECO:0000313" key="4">
    <source>
        <dbReference type="Proteomes" id="UP000070560"/>
    </source>
</evidence>
<dbReference type="RefSeq" id="WP_066063346.1">
    <property type="nucleotide sequence ID" value="NZ_CP013015.1"/>
</dbReference>
<dbReference type="Proteomes" id="UP000070560">
    <property type="component" value="Chromosome"/>
</dbReference>
<protein>
    <submittedName>
        <fullName evidence="3">Pyruvate ferredoxin oxidoreductase, gamma subunit</fullName>
        <ecNumber evidence="3">1.2.7.-</ecNumber>
    </submittedName>
</protein>
<dbReference type="InterPro" id="IPR011894">
    <property type="entry name" value="PorC_KorC"/>
</dbReference>
<reference evidence="3 4" key="1">
    <citation type="submission" date="2015-10" db="EMBL/GenBank/DDBJ databases">
        <title>Candidatus Desulfofervidus auxilii, a hydrogenotrophic sulfate-reducing bacterium involved in the thermophilic anaerobic oxidation of methane.</title>
        <authorList>
            <person name="Krukenberg V."/>
            <person name="Richter M."/>
            <person name="Wegener G."/>
        </authorList>
    </citation>
    <scope>NUCLEOTIDE SEQUENCE [LARGE SCALE GENOMIC DNA]</scope>
    <source>
        <strain evidence="3 4">HS1</strain>
    </source>
</reference>
<accession>A0A7U4QL45</accession>